<evidence type="ECO:0000256" key="3">
    <source>
        <dbReference type="ARBA" id="ARBA00022695"/>
    </source>
</evidence>
<keyword evidence="5" id="KW-0547">Nucleotide-binding</keyword>
<proteinExistence type="predicted"/>
<dbReference type="SUPFAM" id="SSF81301">
    <property type="entry name" value="Nucleotidyltransferase"/>
    <property type="match status" value="1"/>
</dbReference>
<keyword evidence="7" id="KW-0460">Magnesium</keyword>
<dbReference type="GO" id="GO:0005524">
    <property type="term" value="F:ATP binding"/>
    <property type="evidence" value="ECO:0007669"/>
    <property type="project" value="UniProtKB-KW"/>
</dbReference>
<reference evidence="9 10" key="1">
    <citation type="journal article" date="2016" name="Environ. Microbiol.">
        <title>Genomic resolution of a cold subsurface aquifer community provides metabolic insights for novel microbes adapted to high CO concentrations.</title>
        <authorList>
            <person name="Probst A.J."/>
            <person name="Castelle C.J."/>
            <person name="Singh A."/>
            <person name="Brown C.T."/>
            <person name="Anantharaman K."/>
            <person name="Sharon I."/>
            <person name="Hug L.A."/>
            <person name="Burstein D."/>
            <person name="Emerson J.B."/>
            <person name="Thomas B.C."/>
            <person name="Banfield J.F."/>
        </authorList>
    </citation>
    <scope>NUCLEOTIDE SEQUENCE [LARGE SCALE GENOMIC DNA]</scope>
    <source>
        <strain evidence="9">CG1_02_37_44</strain>
    </source>
</reference>
<evidence type="ECO:0000256" key="4">
    <source>
        <dbReference type="ARBA" id="ARBA00022723"/>
    </source>
</evidence>
<accession>A0A1J4TCW7</accession>
<keyword evidence="3" id="KW-0548">Nucleotidyltransferase</keyword>
<dbReference type="InterPro" id="IPR043519">
    <property type="entry name" value="NT_sf"/>
</dbReference>
<name>A0A1J4TCW7_9BACT</name>
<dbReference type="Pfam" id="PF18765">
    <property type="entry name" value="Polbeta"/>
    <property type="match status" value="1"/>
</dbReference>
<gene>
    <name evidence="9" type="ORF">AUJ27_00165</name>
</gene>
<protein>
    <recommendedName>
        <fullName evidence="8">Polymerase beta nucleotidyltransferase domain-containing protein</fullName>
    </recommendedName>
</protein>
<dbReference type="InterPro" id="IPR041633">
    <property type="entry name" value="Polbeta"/>
</dbReference>
<evidence type="ECO:0000313" key="10">
    <source>
        <dbReference type="Proteomes" id="UP000183192"/>
    </source>
</evidence>
<evidence type="ECO:0000256" key="7">
    <source>
        <dbReference type="ARBA" id="ARBA00022842"/>
    </source>
</evidence>
<keyword evidence="4" id="KW-0479">Metal-binding</keyword>
<dbReference type="Proteomes" id="UP000183192">
    <property type="component" value="Unassembled WGS sequence"/>
</dbReference>
<organism evidence="9 10">
    <name type="scientific">Candidatus Falkowbacteria bacterium CG1_02_37_44</name>
    <dbReference type="NCBI Taxonomy" id="1805146"/>
    <lineage>
        <taxon>Bacteria</taxon>
        <taxon>Candidatus Falkowiibacteriota</taxon>
    </lineage>
</organism>
<comment type="cofactor">
    <cofactor evidence="1">
        <name>Mg(2+)</name>
        <dbReference type="ChEBI" id="CHEBI:18420"/>
    </cofactor>
</comment>
<dbReference type="AlphaFoldDB" id="A0A1J4TCW7"/>
<comment type="caution">
    <text evidence="9">The sequence shown here is derived from an EMBL/GenBank/DDBJ whole genome shotgun (WGS) entry which is preliminary data.</text>
</comment>
<dbReference type="GO" id="GO:0016779">
    <property type="term" value="F:nucleotidyltransferase activity"/>
    <property type="evidence" value="ECO:0007669"/>
    <property type="project" value="UniProtKB-KW"/>
</dbReference>
<evidence type="ECO:0000313" key="9">
    <source>
        <dbReference type="EMBL" id="OIO08669.1"/>
    </source>
</evidence>
<evidence type="ECO:0000256" key="1">
    <source>
        <dbReference type="ARBA" id="ARBA00001946"/>
    </source>
</evidence>
<sequence>MKQDNIKKIEELKEKIIPILKANDVVRSSVFGSFARGEDTPESDIDLLVELEDNKSLLDMVHLKNELEDFLRRKVDIITYDSVNPRLKDYIFRDEIKIYGQRQ</sequence>
<evidence type="ECO:0000259" key="8">
    <source>
        <dbReference type="Pfam" id="PF18765"/>
    </source>
</evidence>
<keyword evidence="6" id="KW-0067">ATP-binding</keyword>
<dbReference type="PANTHER" id="PTHR33571">
    <property type="entry name" value="SSL8005 PROTEIN"/>
    <property type="match status" value="1"/>
</dbReference>
<dbReference type="InterPro" id="IPR052038">
    <property type="entry name" value="Type-VII_TA_antitoxin"/>
</dbReference>
<dbReference type="EMBL" id="MNUU01000004">
    <property type="protein sequence ID" value="OIO08669.1"/>
    <property type="molecule type" value="Genomic_DNA"/>
</dbReference>
<evidence type="ECO:0000256" key="6">
    <source>
        <dbReference type="ARBA" id="ARBA00022840"/>
    </source>
</evidence>
<evidence type="ECO:0000256" key="5">
    <source>
        <dbReference type="ARBA" id="ARBA00022741"/>
    </source>
</evidence>
<dbReference type="Gene3D" id="3.30.460.10">
    <property type="entry name" value="Beta Polymerase, domain 2"/>
    <property type="match status" value="1"/>
</dbReference>
<dbReference type="GO" id="GO:0046872">
    <property type="term" value="F:metal ion binding"/>
    <property type="evidence" value="ECO:0007669"/>
    <property type="project" value="UniProtKB-KW"/>
</dbReference>
<dbReference type="PANTHER" id="PTHR33571:SF14">
    <property type="entry name" value="PROTEIN ADENYLYLTRANSFERASE MJ0435-RELATED"/>
    <property type="match status" value="1"/>
</dbReference>
<evidence type="ECO:0000256" key="2">
    <source>
        <dbReference type="ARBA" id="ARBA00022679"/>
    </source>
</evidence>
<dbReference type="CDD" id="cd05403">
    <property type="entry name" value="NT_KNTase_like"/>
    <property type="match status" value="1"/>
</dbReference>
<feature type="domain" description="Polymerase beta nucleotidyltransferase" evidence="8">
    <location>
        <begin position="14"/>
        <end position="101"/>
    </location>
</feature>
<keyword evidence="2" id="KW-0808">Transferase</keyword>